<proteinExistence type="predicted"/>
<sequence length="30" mass="3256">MAQEILLAMQCKIFGSLNMGKAAEHVQGVH</sequence>
<dbReference type="Proteomes" id="UP000000551">
    <property type="component" value="Chromosome"/>
</dbReference>
<dbReference type="HOGENOM" id="CLU_3404900_0_0_6"/>
<evidence type="ECO:0000313" key="1">
    <source>
        <dbReference type="EMBL" id="AAZ35001.1"/>
    </source>
</evidence>
<accession>Q48J42</accession>
<dbReference type="AlphaFoldDB" id="Q48J42"/>
<organism evidence="1 2">
    <name type="scientific">Pseudomonas savastanoi pv. phaseolicola (strain 1448A / Race 6)</name>
    <name type="common">Pseudomonas syringae pv. phaseolicola (strain 1448A / Race 6)</name>
    <dbReference type="NCBI Taxonomy" id="264730"/>
    <lineage>
        <taxon>Bacteria</taxon>
        <taxon>Pseudomonadati</taxon>
        <taxon>Pseudomonadota</taxon>
        <taxon>Gammaproteobacteria</taxon>
        <taxon>Pseudomonadales</taxon>
        <taxon>Pseudomonadaceae</taxon>
        <taxon>Pseudomonas</taxon>
    </lineage>
</organism>
<dbReference type="EMBL" id="CP000058">
    <property type="protein sequence ID" value="AAZ35001.1"/>
    <property type="molecule type" value="Genomic_DNA"/>
</dbReference>
<evidence type="ECO:0000313" key="2">
    <source>
        <dbReference type="Proteomes" id="UP000000551"/>
    </source>
</evidence>
<gene>
    <name evidence="1" type="ordered locus">PSPPH_2389</name>
</gene>
<reference evidence="1 2" key="1">
    <citation type="journal article" date="2005" name="J. Bacteriol.">
        <title>Whole-genome sequence analysis of Pseudomonas syringae pv. phaseolicola 1448A reveals divergence among pathovars in genes involved in virulence and transposition.</title>
        <authorList>
            <person name="Joardar V."/>
            <person name="Lindeberg M."/>
            <person name="Jackson R.W."/>
            <person name="Selengut J."/>
            <person name="Dodson R."/>
            <person name="Brinkac L.M."/>
            <person name="Daugherty S.C."/>
            <person name="Deboy R."/>
            <person name="Durkin A.S."/>
            <person name="Giglio M.G."/>
            <person name="Madupu R."/>
            <person name="Nelson W.C."/>
            <person name="Rosovitz M.J."/>
            <person name="Sullivan S."/>
            <person name="Crabtree J."/>
            <person name="Creasy T."/>
            <person name="Davidsen T."/>
            <person name="Haft D.H."/>
            <person name="Zafar N."/>
            <person name="Zhou L."/>
            <person name="Halpin R."/>
            <person name="Holley T."/>
            <person name="Khouri H."/>
            <person name="Feldblyum T."/>
            <person name="White O."/>
            <person name="Fraser C.M."/>
            <person name="Chatterjee A.K."/>
            <person name="Cartinhour S."/>
            <person name="Schneider D.J."/>
            <person name="Mansfield J."/>
            <person name="Collmer A."/>
            <person name="Buell C.R."/>
        </authorList>
    </citation>
    <scope>NUCLEOTIDE SEQUENCE [LARGE SCALE GENOMIC DNA]</scope>
    <source>
        <strain evidence="2">1448A / Race 6</strain>
    </source>
</reference>
<protein>
    <submittedName>
        <fullName evidence="1">Uncharacterized protein</fullName>
    </submittedName>
</protein>
<dbReference type="KEGG" id="psp:PSPPH_2389"/>
<name>Q48J42_PSE14</name>